<comment type="caution">
    <text evidence="1">The sequence shown here is derived from an EMBL/GenBank/DDBJ whole genome shotgun (WGS) entry which is preliminary data.</text>
</comment>
<name>A0AA40B1Y2_9PEZI</name>
<dbReference type="Proteomes" id="UP001172102">
    <property type="component" value="Unassembled WGS sequence"/>
</dbReference>
<dbReference type="AlphaFoldDB" id="A0AA40B1Y2"/>
<evidence type="ECO:0008006" key="3">
    <source>
        <dbReference type="Google" id="ProtNLM"/>
    </source>
</evidence>
<gene>
    <name evidence="1" type="ORF">B0H67DRAFT_147371</name>
</gene>
<accession>A0AA40B1Y2</accession>
<evidence type="ECO:0000313" key="2">
    <source>
        <dbReference type="Proteomes" id="UP001172102"/>
    </source>
</evidence>
<protein>
    <recommendedName>
        <fullName evidence="3">Heterokaryon incompatibility domain-containing protein</fullName>
    </recommendedName>
</protein>
<keyword evidence="2" id="KW-1185">Reference proteome</keyword>
<dbReference type="EMBL" id="JAUKUA010000002">
    <property type="protein sequence ID" value="KAK0726149.1"/>
    <property type="molecule type" value="Genomic_DNA"/>
</dbReference>
<sequence length="139" mass="15762">MQVLQQWAKKGWPKHIMGNVAKIINGSDYSNRSWIIQELVLGRQVSFATADRIVPFPELADAGALYDIDTARHDWHAIGTKENPERISGSPLISPLKRYNRHRCREKVDRVFGLLGICSEKVLINYNFSTQSVAIETVV</sequence>
<reference evidence="1" key="1">
    <citation type="submission" date="2023-06" db="EMBL/GenBank/DDBJ databases">
        <title>Genome-scale phylogeny and comparative genomics of the fungal order Sordariales.</title>
        <authorList>
            <consortium name="Lawrence Berkeley National Laboratory"/>
            <person name="Hensen N."/>
            <person name="Bonometti L."/>
            <person name="Westerberg I."/>
            <person name="Brannstrom I.O."/>
            <person name="Guillou S."/>
            <person name="Cros-Aarteil S."/>
            <person name="Calhoun S."/>
            <person name="Haridas S."/>
            <person name="Kuo A."/>
            <person name="Mondo S."/>
            <person name="Pangilinan J."/>
            <person name="Riley R."/>
            <person name="Labutti K."/>
            <person name="Andreopoulos B."/>
            <person name="Lipzen A."/>
            <person name="Chen C."/>
            <person name="Yanf M."/>
            <person name="Daum C."/>
            <person name="Ng V."/>
            <person name="Clum A."/>
            <person name="Steindorff A."/>
            <person name="Ohm R."/>
            <person name="Martin F."/>
            <person name="Silar P."/>
            <person name="Natvig D."/>
            <person name="Lalanne C."/>
            <person name="Gautier V."/>
            <person name="Ament-Velasquez S.L."/>
            <person name="Kruys A."/>
            <person name="Hutchinson M.I."/>
            <person name="Powell A.J."/>
            <person name="Barry K."/>
            <person name="Miller A.N."/>
            <person name="Grigoriev I.V."/>
            <person name="Debuchy R."/>
            <person name="Gladieux P."/>
            <person name="Thoren M.H."/>
            <person name="Johannesson H."/>
        </authorList>
    </citation>
    <scope>NUCLEOTIDE SEQUENCE</scope>
    <source>
        <strain evidence="1">SMH4607-1</strain>
    </source>
</reference>
<organism evidence="1 2">
    <name type="scientific">Lasiosphaeris hirsuta</name>
    <dbReference type="NCBI Taxonomy" id="260670"/>
    <lineage>
        <taxon>Eukaryota</taxon>
        <taxon>Fungi</taxon>
        <taxon>Dikarya</taxon>
        <taxon>Ascomycota</taxon>
        <taxon>Pezizomycotina</taxon>
        <taxon>Sordariomycetes</taxon>
        <taxon>Sordariomycetidae</taxon>
        <taxon>Sordariales</taxon>
        <taxon>Lasiosphaeriaceae</taxon>
        <taxon>Lasiosphaeris</taxon>
    </lineage>
</organism>
<proteinExistence type="predicted"/>
<evidence type="ECO:0000313" key="1">
    <source>
        <dbReference type="EMBL" id="KAK0726149.1"/>
    </source>
</evidence>